<evidence type="ECO:0000256" key="7">
    <source>
        <dbReference type="ARBA" id="ARBA00016240"/>
    </source>
</evidence>
<dbReference type="EMBL" id="CP072642">
    <property type="protein sequence ID" value="QUV94167.1"/>
    <property type="molecule type" value="Genomic_DNA"/>
</dbReference>
<keyword evidence="17 23" id="KW-0326">Glycosidase</keyword>
<evidence type="ECO:0000256" key="6">
    <source>
        <dbReference type="ARBA" id="ARBA00012720"/>
    </source>
</evidence>
<dbReference type="Pfam" id="PF06831">
    <property type="entry name" value="H2TH"/>
    <property type="match status" value="1"/>
</dbReference>
<dbReference type="InterPro" id="IPR010663">
    <property type="entry name" value="Znf_FPG/IleRS"/>
</dbReference>
<evidence type="ECO:0000256" key="8">
    <source>
        <dbReference type="ARBA" id="ARBA00022723"/>
    </source>
</evidence>
<dbReference type="GO" id="GO:0008534">
    <property type="term" value="F:oxidized purine nucleobase lesion DNA N-glycosylase activity"/>
    <property type="evidence" value="ECO:0007669"/>
    <property type="project" value="UniProtKB-EC"/>
</dbReference>
<keyword evidence="8" id="KW-0479">Metal-binding</keyword>
<evidence type="ECO:0000256" key="9">
    <source>
        <dbReference type="ARBA" id="ARBA00022763"/>
    </source>
</evidence>
<comment type="similarity">
    <text evidence="3">Belongs to the FPG family.</text>
</comment>
<comment type="catalytic activity">
    <reaction evidence="1">
        <text>Hydrolysis of DNA containing ring-opened 7-methylguanine residues, releasing 2,6-diamino-4-hydroxy-5-(N-methyl)formamidopyrimidine.</text>
        <dbReference type="EC" id="3.2.2.23"/>
    </reaction>
</comment>
<dbReference type="NCBIfam" id="NF002211">
    <property type="entry name" value="PRK01103.1"/>
    <property type="match status" value="1"/>
</dbReference>
<dbReference type="EC" id="4.2.99.18" evidence="6"/>
<dbReference type="PROSITE" id="PS51066">
    <property type="entry name" value="ZF_FPG_2"/>
    <property type="match status" value="1"/>
</dbReference>
<dbReference type="NCBIfam" id="TIGR00577">
    <property type="entry name" value="fpg"/>
    <property type="match status" value="1"/>
</dbReference>
<evidence type="ECO:0000256" key="5">
    <source>
        <dbReference type="ARBA" id="ARBA00012024"/>
    </source>
</evidence>
<dbReference type="Pfam" id="PF06827">
    <property type="entry name" value="zf-FPG_IleRS"/>
    <property type="match status" value="1"/>
</dbReference>
<dbReference type="SUPFAM" id="SSF57716">
    <property type="entry name" value="Glucocorticoid receptor-like (DNA-binding domain)"/>
    <property type="match status" value="1"/>
</dbReference>
<dbReference type="InterPro" id="IPR010979">
    <property type="entry name" value="Ribosomal_uS13-like_H2TH"/>
</dbReference>
<keyword evidence="15 23" id="KW-0456">Lyase</keyword>
<evidence type="ECO:0000313" key="24">
    <source>
        <dbReference type="Proteomes" id="UP000677668"/>
    </source>
</evidence>
<keyword evidence="9" id="KW-0227">DNA damage</keyword>
<dbReference type="SUPFAM" id="SSF81624">
    <property type="entry name" value="N-terminal domain of MutM-like DNA repair proteins"/>
    <property type="match status" value="1"/>
</dbReference>
<gene>
    <name evidence="23" type="primary">mutM</name>
    <name evidence="23" type="ORF">J8C05_01540</name>
</gene>
<evidence type="ECO:0000256" key="13">
    <source>
        <dbReference type="ARBA" id="ARBA00023125"/>
    </source>
</evidence>
<evidence type="ECO:0000256" key="20">
    <source>
        <dbReference type="PROSITE-ProRule" id="PRU00391"/>
    </source>
</evidence>
<dbReference type="PANTHER" id="PTHR22993:SF9">
    <property type="entry name" value="FORMAMIDOPYRIMIDINE-DNA GLYCOSYLASE"/>
    <property type="match status" value="1"/>
</dbReference>
<dbReference type="GO" id="GO:0140078">
    <property type="term" value="F:class I DNA-(apurinic or apyrimidinic site) endonuclease activity"/>
    <property type="evidence" value="ECO:0007669"/>
    <property type="project" value="UniProtKB-EC"/>
</dbReference>
<dbReference type="CDD" id="cd08966">
    <property type="entry name" value="EcFpg-like_N"/>
    <property type="match status" value="1"/>
</dbReference>
<evidence type="ECO:0000256" key="1">
    <source>
        <dbReference type="ARBA" id="ARBA00001668"/>
    </source>
</evidence>
<accession>A0ABX8AZN4</accession>
<evidence type="ECO:0000256" key="15">
    <source>
        <dbReference type="ARBA" id="ARBA00023239"/>
    </source>
</evidence>
<evidence type="ECO:0000256" key="4">
    <source>
        <dbReference type="ARBA" id="ARBA00011245"/>
    </source>
</evidence>
<dbReference type="PROSITE" id="PS51068">
    <property type="entry name" value="FPG_CAT"/>
    <property type="match status" value="1"/>
</dbReference>
<sequence length="287" mass="32201">MPELPEVEGVARELQQRLQQRRVIGVRIHRPRLVAPQSVATVVAGMQGAVFAEVGRRGKHLLLHLDNAHTLLVHLRMAGRFLYLAPDAPLPKFTHAVFDLDNDRRLVFQDQRHFAIMRLAPTAALFQLEELRHLAPEPLGPDFTPDYLQRTLAGTRRPIKEVLLDQTRVAGLGNIYAAEVLFAVGLHPLTPANLVSKSKVKDLWKTIRILLEAAIEAGTTLDVNPENITGQYFGAAFAEALLVYDREGEPCLRCETPIARIRQGQRSTYFCPRCQRPRARTGRQPAP</sequence>
<dbReference type="InterPro" id="IPR000214">
    <property type="entry name" value="Znf_DNA_glyclase/AP_lyase"/>
</dbReference>
<feature type="domain" description="FPG-type" evidence="21">
    <location>
        <begin position="242"/>
        <end position="276"/>
    </location>
</feature>
<proteinExistence type="inferred from homology"/>
<dbReference type="Gene3D" id="3.20.190.10">
    <property type="entry name" value="MutM-like, N-terminal"/>
    <property type="match status" value="1"/>
</dbReference>
<dbReference type="Gene3D" id="1.10.8.50">
    <property type="match status" value="1"/>
</dbReference>
<dbReference type="Pfam" id="PF01149">
    <property type="entry name" value="Fapy_DNA_glyco"/>
    <property type="match status" value="1"/>
</dbReference>
<reference evidence="23 24" key="1">
    <citation type="submission" date="2021-03" db="EMBL/GenBank/DDBJ databases">
        <title>Genomic and phenotypic characterization of Chloracidobacterium isolates provides evidence for multiple species.</title>
        <authorList>
            <person name="Saini M.K."/>
            <person name="Costas A.M.G."/>
            <person name="Tank M."/>
            <person name="Bryant D.A."/>
        </authorList>
    </citation>
    <scope>NUCLEOTIDE SEQUENCE [LARGE SCALE GENOMIC DNA]</scope>
    <source>
        <strain evidence="23 24">N</strain>
    </source>
</reference>
<evidence type="ECO:0000256" key="16">
    <source>
        <dbReference type="ARBA" id="ARBA00023268"/>
    </source>
</evidence>
<dbReference type="InterPro" id="IPR015886">
    <property type="entry name" value="H2TH_FPG"/>
</dbReference>
<keyword evidence="11 23" id="KW-0378">Hydrolase</keyword>
<keyword evidence="16" id="KW-0511">Multifunctional enzyme</keyword>
<evidence type="ECO:0000259" key="21">
    <source>
        <dbReference type="PROSITE" id="PS51066"/>
    </source>
</evidence>
<evidence type="ECO:0000256" key="14">
    <source>
        <dbReference type="ARBA" id="ARBA00023204"/>
    </source>
</evidence>
<dbReference type="InterPro" id="IPR020629">
    <property type="entry name" value="FPG_Glyclase"/>
</dbReference>
<dbReference type="InterPro" id="IPR035937">
    <property type="entry name" value="FPG_N"/>
</dbReference>
<keyword evidence="10 20" id="KW-0863">Zinc-finger</keyword>
<comment type="catalytic activity">
    <reaction evidence="19">
        <text>2'-deoxyribonucleotide-(2'-deoxyribose 5'-phosphate)-2'-deoxyribonucleotide-DNA = a 3'-end 2'-deoxyribonucleotide-(2,3-dehydro-2,3-deoxyribose 5'-phosphate)-DNA + a 5'-end 5'-phospho-2'-deoxyribonucleoside-DNA + H(+)</text>
        <dbReference type="Rhea" id="RHEA:66592"/>
        <dbReference type="Rhea" id="RHEA-COMP:13180"/>
        <dbReference type="Rhea" id="RHEA-COMP:16897"/>
        <dbReference type="Rhea" id="RHEA-COMP:17067"/>
        <dbReference type="ChEBI" id="CHEBI:15378"/>
        <dbReference type="ChEBI" id="CHEBI:136412"/>
        <dbReference type="ChEBI" id="CHEBI:157695"/>
        <dbReference type="ChEBI" id="CHEBI:167181"/>
        <dbReference type="EC" id="4.2.99.18"/>
    </reaction>
</comment>
<organism evidence="23 24">
    <name type="scientific">Chloracidobacterium sp. N</name>
    <dbReference type="NCBI Taxonomy" id="2821540"/>
    <lineage>
        <taxon>Bacteria</taxon>
        <taxon>Pseudomonadati</taxon>
        <taxon>Acidobacteriota</taxon>
        <taxon>Terriglobia</taxon>
        <taxon>Terriglobales</taxon>
        <taxon>Acidobacteriaceae</taxon>
        <taxon>Chloracidobacterium</taxon>
        <taxon>Chloracidobacterium aggregatum</taxon>
    </lineage>
</organism>
<evidence type="ECO:0000259" key="22">
    <source>
        <dbReference type="PROSITE" id="PS51068"/>
    </source>
</evidence>
<evidence type="ECO:0000313" key="23">
    <source>
        <dbReference type="EMBL" id="QUV94167.1"/>
    </source>
</evidence>
<evidence type="ECO:0000256" key="3">
    <source>
        <dbReference type="ARBA" id="ARBA00009409"/>
    </source>
</evidence>
<evidence type="ECO:0000256" key="18">
    <source>
        <dbReference type="ARBA" id="ARBA00030638"/>
    </source>
</evidence>
<evidence type="ECO:0000256" key="17">
    <source>
        <dbReference type="ARBA" id="ARBA00023295"/>
    </source>
</evidence>
<keyword evidence="13" id="KW-0238">DNA-binding</keyword>
<protein>
    <recommendedName>
        <fullName evidence="7">Formamidopyrimidine-DNA glycosylase</fullName>
        <ecNumber evidence="5">3.2.2.23</ecNumber>
        <ecNumber evidence="6">4.2.99.18</ecNumber>
    </recommendedName>
    <alternativeName>
        <fullName evidence="18">DNA-(apurinic or apyrimidinic site) lyase MutM</fullName>
    </alternativeName>
</protein>
<dbReference type="SMART" id="SM01232">
    <property type="entry name" value="H2TH"/>
    <property type="match status" value="1"/>
</dbReference>
<feature type="domain" description="Formamidopyrimidine-DNA glycosylase catalytic" evidence="22">
    <location>
        <begin position="2"/>
        <end position="115"/>
    </location>
</feature>
<dbReference type="EC" id="3.2.2.23" evidence="5"/>
<keyword evidence="12" id="KW-0862">Zinc</keyword>
<dbReference type="SMART" id="SM00898">
    <property type="entry name" value="Fapy_DNA_glyco"/>
    <property type="match status" value="1"/>
</dbReference>
<evidence type="ECO:0000256" key="19">
    <source>
        <dbReference type="ARBA" id="ARBA00044632"/>
    </source>
</evidence>
<dbReference type="PANTHER" id="PTHR22993">
    <property type="entry name" value="FORMAMIDOPYRIMIDINE-DNA GLYCOSYLASE"/>
    <property type="match status" value="1"/>
</dbReference>
<keyword evidence="14" id="KW-0234">DNA repair</keyword>
<name>A0ABX8AZN4_9BACT</name>
<keyword evidence="24" id="KW-1185">Reference proteome</keyword>
<evidence type="ECO:0000256" key="11">
    <source>
        <dbReference type="ARBA" id="ARBA00022801"/>
    </source>
</evidence>
<dbReference type="Proteomes" id="UP000677668">
    <property type="component" value="Chromosome 1"/>
</dbReference>
<evidence type="ECO:0000256" key="2">
    <source>
        <dbReference type="ARBA" id="ARBA00001947"/>
    </source>
</evidence>
<dbReference type="SUPFAM" id="SSF46946">
    <property type="entry name" value="S13-like H2TH domain"/>
    <property type="match status" value="1"/>
</dbReference>
<evidence type="ECO:0000256" key="12">
    <source>
        <dbReference type="ARBA" id="ARBA00022833"/>
    </source>
</evidence>
<dbReference type="InterPro" id="IPR012319">
    <property type="entry name" value="FPG_cat"/>
</dbReference>
<comment type="subunit">
    <text evidence="4">Monomer.</text>
</comment>
<comment type="cofactor">
    <cofactor evidence="2">
        <name>Zn(2+)</name>
        <dbReference type="ChEBI" id="CHEBI:29105"/>
    </cofactor>
</comment>
<dbReference type="RefSeq" id="WP_211422479.1">
    <property type="nucleotide sequence ID" value="NZ_CP072642.1"/>
</dbReference>
<evidence type="ECO:0000256" key="10">
    <source>
        <dbReference type="ARBA" id="ARBA00022771"/>
    </source>
</evidence>